<evidence type="ECO:0000313" key="4">
    <source>
        <dbReference type="EMBL" id="MBM9618791.1"/>
    </source>
</evidence>
<dbReference type="EMBL" id="JAFEJA010000001">
    <property type="protein sequence ID" value="MBM9618791.1"/>
    <property type="molecule type" value="Genomic_DNA"/>
</dbReference>
<keyword evidence="1" id="KW-0723">Serine/threonine-protein kinase</keyword>
<gene>
    <name evidence="4" type="ORF">JE024_08495</name>
</gene>
<dbReference type="PANTHER" id="PTHR35526:SF3">
    <property type="entry name" value="ANTI-SIGMA-F FACTOR RSBW"/>
    <property type="match status" value="1"/>
</dbReference>
<dbReference type="Proteomes" id="UP000664109">
    <property type="component" value="Unassembled WGS sequence"/>
</dbReference>
<feature type="region of interest" description="Disordered" evidence="2">
    <location>
        <begin position="148"/>
        <end position="169"/>
    </location>
</feature>
<evidence type="ECO:0000259" key="3">
    <source>
        <dbReference type="Pfam" id="PF13581"/>
    </source>
</evidence>
<proteinExistence type="predicted"/>
<keyword evidence="1" id="KW-0418">Kinase</keyword>
<evidence type="ECO:0000256" key="2">
    <source>
        <dbReference type="SAM" id="MobiDB-lite"/>
    </source>
</evidence>
<sequence length="169" mass="17750">MSNNSPLATGGEAVTVRVFSQRFSSTPRGARLARRLAEVQFERWGLGHRSGLSRTAALIVGELAANAVTHGRVPGRDFELVLSRTPGAVLRIEVSDARGELRPSTRPPVPDALAESGRGLLLVDALADRWEVVDRHPVGKTVRAELDLTARPPGPSGVTPPGGGATPAG</sequence>
<dbReference type="InterPro" id="IPR036890">
    <property type="entry name" value="HATPase_C_sf"/>
</dbReference>
<organism evidence="4 5">
    <name type="scientific">Streptomyces zhihengii</name>
    <dbReference type="NCBI Taxonomy" id="1818004"/>
    <lineage>
        <taxon>Bacteria</taxon>
        <taxon>Bacillati</taxon>
        <taxon>Actinomycetota</taxon>
        <taxon>Actinomycetes</taxon>
        <taxon>Kitasatosporales</taxon>
        <taxon>Streptomycetaceae</taxon>
        <taxon>Streptomyces</taxon>
    </lineage>
</organism>
<feature type="domain" description="Histidine kinase/HSP90-like ATPase" evidence="3">
    <location>
        <begin position="23"/>
        <end position="144"/>
    </location>
</feature>
<comment type="caution">
    <text evidence="4">The sequence shown here is derived from an EMBL/GenBank/DDBJ whole genome shotgun (WGS) entry which is preliminary data.</text>
</comment>
<dbReference type="InterPro" id="IPR003594">
    <property type="entry name" value="HATPase_dom"/>
</dbReference>
<dbReference type="CDD" id="cd16936">
    <property type="entry name" value="HATPase_RsbW-like"/>
    <property type="match status" value="1"/>
</dbReference>
<dbReference type="InterPro" id="IPR050267">
    <property type="entry name" value="Anti-sigma-factor_SerPK"/>
</dbReference>
<keyword evidence="4" id="KW-0547">Nucleotide-binding</keyword>
<keyword evidence="1" id="KW-0808">Transferase</keyword>
<name>A0ABS2UML3_9ACTN</name>
<keyword evidence="5" id="KW-1185">Reference proteome</keyword>
<protein>
    <submittedName>
        <fullName evidence="4">ATP-binding protein</fullName>
    </submittedName>
</protein>
<evidence type="ECO:0000256" key="1">
    <source>
        <dbReference type="ARBA" id="ARBA00022527"/>
    </source>
</evidence>
<dbReference type="SUPFAM" id="SSF55874">
    <property type="entry name" value="ATPase domain of HSP90 chaperone/DNA topoisomerase II/histidine kinase"/>
    <property type="match status" value="1"/>
</dbReference>
<dbReference type="Pfam" id="PF13581">
    <property type="entry name" value="HATPase_c_2"/>
    <property type="match status" value="1"/>
</dbReference>
<dbReference type="PANTHER" id="PTHR35526">
    <property type="entry name" value="ANTI-SIGMA-F FACTOR RSBW-RELATED"/>
    <property type="match status" value="1"/>
</dbReference>
<reference evidence="4 5" key="1">
    <citation type="journal article" date="2016" name="Arch. Microbiol.">
        <title>Streptomyces zhihengii sp. nov., isolated from rhizospheric soil of Psammosilene tunicoides.</title>
        <authorList>
            <person name="Huang M.J."/>
            <person name="Fei J.J."/>
            <person name="Salam N."/>
            <person name="Kim C.J."/>
            <person name="Hozzein W.N."/>
            <person name="Xiao M."/>
            <person name="Huang H.Q."/>
            <person name="Li W.J."/>
        </authorList>
    </citation>
    <scope>NUCLEOTIDE SEQUENCE [LARGE SCALE GENOMIC DNA]</scope>
    <source>
        <strain evidence="4 5">YIM T102</strain>
    </source>
</reference>
<dbReference type="GO" id="GO:0005524">
    <property type="term" value="F:ATP binding"/>
    <property type="evidence" value="ECO:0007669"/>
    <property type="project" value="UniProtKB-KW"/>
</dbReference>
<dbReference type="RefSeq" id="WP_205373022.1">
    <property type="nucleotide sequence ID" value="NZ_JAFEJA010000001.1"/>
</dbReference>
<accession>A0ABS2UML3</accession>
<evidence type="ECO:0000313" key="5">
    <source>
        <dbReference type="Proteomes" id="UP000664109"/>
    </source>
</evidence>
<keyword evidence="4" id="KW-0067">ATP-binding</keyword>
<dbReference type="Gene3D" id="3.30.565.10">
    <property type="entry name" value="Histidine kinase-like ATPase, C-terminal domain"/>
    <property type="match status" value="1"/>
</dbReference>
<feature type="compositionally biased region" description="Gly residues" evidence="2">
    <location>
        <begin position="160"/>
        <end position="169"/>
    </location>
</feature>